<dbReference type="Proteomes" id="UP000270626">
    <property type="component" value="Unassembled WGS sequence"/>
</dbReference>
<comment type="catalytic activity">
    <reaction evidence="8">
        <text>(6S)-5,6,7,8-tetrahydrofolate + NADP(+) = 7,8-dihydrofolate + NADPH + H(+)</text>
        <dbReference type="Rhea" id="RHEA:15009"/>
        <dbReference type="ChEBI" id="CHEBI:15378"/>
        <dbReference type="ChEBI" id="CHEBI:57451"/>
        <dbReference type="ChEBI" id="CHEBI:57453"/>
        <dbReference type="ChEBI" id="CHEBI:57783"/>
        <dbReference type="ChEBI" id="CHEBI:58349"/>
        <dbReference type="EC" id="1.5.1.3"/>
    </reaction>
</comment>
<evidence type="ECO:0000313" key="11">
    <source>
        <dbReference type="Proteomes" id="UP000270626"/>
    </source>
</evidence>
<dbReference type="RefSeq" id="WP_121456765.1">
    <property type="nucleotide sequence ID" value="NZ_RBXP01000003.1"/>
</dbReference>
<dbReference type="PRINTS" id="PR00070">
    <property type="entry name" value="DHFR"/>
</dbReference>
<evidence type="ECO:0000256" key="2">
    <source>
        <dbReference type="ARBA" id="ARBA00009539"/>
    </source>
</evidence>
<keyword evidence="11" id="KW-1185">Reference proteome</keyword>
<dbReference type="Pfam" id="PF00186">
    <property type="entry name" value="DHFR_1"/>
    <property type="match status" value="1"/>
</dbReference>
<comment type="pathway">
    <text evidence="1 8">Cofactor biosynthesis; tetrahydrofolate biosynthesis; 5,6,7,8-tetrahydrofolate from 7,8-dihydrofolate: step 1/1.</text>
</comment>
<evidence type="ECO:0000256" key="3">
    <source>
        <dbReference type="ARBA" id="ARBA00012856"/>
    </source>
</evidence>
<comment type="function">
    <text evidence="7 8">Key enzyme in folate metabolism. Catalyzes an essential reaction for de novo glycine and purine synthesis, and for DNA precursor synthesis.</text>
</comment>
<dbReference type="GO" id="GO:0005829">
    <property type="term" value="C:cytosol"/>
    <property type="evidence" value="ECO:0007669"/>
    <property type="project" value="TreeGrafter"/>
</dbReference>
<keyword evidence="4 8" id="KW-0554">One-carbon metabolism</keyword>
<dbReference type="AlphaFoldDB" id="A0A495WLX8"/>
<dbReference type="PROSITE" id="PS51330">
    <property type="entry name" value="DHFR_2"/>
    <property type="match status" value="1"/>
</dbReference>
<keyword evidence="5 8" id="KW-0521">NADP</keyword>
<evidence type="ECO:0000313" key="10">
    <source>
        <dbReference type="EMBL" id="RKT62466.1"/>
    </source>
</evidence>
<dbReference type="CDD" id="cd00209">
    <property type="entry name" value="DHFR"/>
    <property type="match status" value="1"/>
</dbReference>
<dbReference type="InterPro" id="IPR024072">
    <property type="entry name" value="DHFR-like_dom_sf"/>
</dbReference>
<dbReference type="Gene3D" id="3.40.430.10">
    <property type="entry name" value="Dihydrofolate Reductase, subunit A"/>
    <property type="match status" value="1"/>
</dbReference>
<dbReference type="FunFam" id="3.40.430.10:FF:000001">
    <property type="entry name" value="Dihydrofolate reductase"/>
    <property type="match status" value="1"/>
</dbReference>
<evidence type="ECO:0000256" key="5">
    <source>
        <dbReference type="ARBA" id="ARBA00022857"/>
    </source>
</evidence>
<evidence type="ECO:0000256" key="8">
    <source>
        <dbReference type="PIRNR" id="PIRNR000194"/>
    </source>
</evidence>
<evidence type="ECO:0000256" key="6">
    <source>
        <dbReference type="ARBA" id="ARBA00023002"/>
    </source>
</evidence>
<reference evidence="10 11" key="1">
    <citation type="submission" date="2018-10" db="EMBL/GenBank/DDBJ databases">
        <title>Genomic Encyclopedia of Type Strains, Phase IV (KMG-IV): sequencing the most valuable type-strain genomes for metagenomic binning, comparative biology and taxonomic classification.</title>
        <authorList>
            <person name="Goeker M."/>
        </authorList>
    </citation>
    <scope>NUCLEOTIDE SEQUENCE [LARGE SCALE GENOMIC DNA]</scope>
    <source>
        <strain evidence="10 11">DSM 23841</strain>
    </source>
</reference>
<comment type="caution">
    <text evidence="10">The sequence shown here is derived from an EMBL/GenBank/DDBJ whole genome shotgun (WGS) entry which is preliminary data.</text>
</comment>
<sequence length="179" mass="19484">MTELVLIAAVAENRAIGRDNQLLWQIPEDMAHFRRLTAGQTVIMGRKTWESLPPRFRPLPGRRNIVVSRQAAYPAPGAELATSLEAALALAASDATAFVIGGEQIYRQALALAQRLEITEVALQPDADAWFPEIDVAQWQESARSTLPADGERPACAFVTYRRRAGSQAGTSQVDCPSA</sequence>
<dbReference type="GO" id="GO:0070401">
    <property type="term" value="F:NADP+ binding"/>
    <property type="evidence" value="ECO:0007669"/>
    <property type="project" value="UniProtKB-ARBA"/>
</dbReference>
<keyword evidence="6 8" id="KW-0560">Oxidoreductase</keyword>
<dbReference type="PIRSF" id="PIRSF000194">
    <property type="entry name" value="DHFR"/>
    <property type="match status" value="1"/>
</dbReference>
<evidence type="ECO:0000259" key="9">
    <source>
        <dbReference type="PROSITE" id="PS51330"/>
    </source>
</evidence>
<dbReference type="PANTHER" id="PTHR48069">
    <property type="entry name" value="DIHYDROFOLATE REDUCTASE"/>
    <property type="match status" value="1"/>
</dbReference>
<protein>
    <recommendedName>
        <fullName evidence="3 8">Dihydrofolate reductase</fullName>
        <ecNumber evidence="3 8">1.5.1.3</ecNumber>
    </recommendedName>
</protein>
<evidence type="ECO:0000256" key="1">
    <source>
        <dbReference type="ARBA" id="ARBA00004903"/>
    </source>
</evidence>
<dbReference type="GO" id="GO:0006730">
    <property type="term" value="P:one-carbon metabolic process"/>
    <property type="evidence" value="ECO:0007669"/>
    <property type="project" value="UniProtKB-KW"/>
</dbReference>
<evidence type="ECO:0000256" key="7">
    <source>
        <dbReference type="ARBA" id="ARBA00025067"/>
    </source>
</evidence>
<dbReference type="InterPro" id="IPR001796">
    <property type="entry name" value="DHFR_dom"/>
</dbReference>
<proteinExistence type="inferred from homology"/>
<dbReference type="EC" id="1.5.1.3" evidence="3 8"/>
<dbReference type="PANTHER" id="PTHR48069:SF3">
    <property type="entry name" value="DIHYDROFOLATE REDUCTASE"/>
    <property type="match status" value="1"/>
</dbReference>
<dbReference type="SUPFAM" id="SSF53597">
    <property type="entry name" value="Dihydrofolate reductase-like"/>
    <property type="match status" value="1"/>
</dbReference>
<dbReference type="GO" id="GO:0046452">
    <property type="term" value="P:dihydrofolate metabolic process"/>
    <property type="evidence" value="ECO:0007669"/>
    <property type="project" value="TreeGrafter"/>
</dbReference>
<name>A0A495WLX8_9RHOO</name>
<feature type="domain" description="DHFR" evidence="9">
    <location>
        <begin position="3"/>
        <end position="163"/>
    </location>
</feature>
<evidence type="ECO:0000256" key="4">
    <source>
        <dbReference type="ARBA" id="ARBA00022563"/>
    </source>
</evidence>
<dbReference type="GO" id="GO:0046655">
    <property type="term" value="P:folic acid metabolic process"/>
    <property type="evidence" value="ECO:0007669"/>
    <property type="project" value="TreeGrafter"/>
</dbReference>
<dbReference type="GO" id="GO:0004146">
    <property type="term" value="F:dihydrofolate reductase activity"/>
    <property type="evidence" value="ECO:0007669"/>
    <property type="project" value="UniProtKB-EC"/>
</dbReference>
<dbReference type="InterPro" id="IPR012259">
    <property type="entry name" value="DHFR"/>
</dbReference>
<organism evidence="10 11">
    <name type="scientific">Azonexus fungiphilus</name>
    <dbReference type="NCBI Taxonomy" id="146940"/>
    <lineage>
        <taxon>Bacteria</taxon>
        <taxon>Pseudomonadati</taxon>
        <taxon>Pseudomonadota</taxon>
        <taxon>Betaproteobacteria</taxon>
        <taxon>Rhodocyclales</taxon>
        <taxon>Azonexaceae</taxon>
        <taxon>Azonexus</taxon>
    </lineage>
</organism>
<dbReference type="UniPathway" id="UPA00077">
    <property type="reaction ID" value="UER00158"/>
</dbReference>
<accession>A0A495WLX8</accession>
<dbReference type="OrthoDB" id="9804315at2"/>
<gene>
    <name evidence="10" type="ORF">DFR40_0353</name>
</gene>
<comment type="similarity">
    <text evidence="2 8">Belongs to the dihydrofolate reductase family.</text>
</comment>
<dbReference type="GO" id="GO:0046654">
    <property type="term" value="P:tetrahydrofolate biosynthetic process"/>
    <property type="evidence" value="ECO:0007669"/>
    <property type="project" value="UniProtKB-UniPathway"/>
</dbReference>
<dbReference type="EMBL" id="RBXP01000003">
    <property type="protein sequence ID" value="RKT62466.1"/>
    <property type="molecule type" value="Genomic_DNA"/>
</dbReference>